<evidence type="ECO:0000256" key="2">
    <source>
        <dbReference type="ARBA" id="ARBA00022679"/>
    </source>
</evidence>
<dbReference type="RefSeq" id="XP_033658680.1">
    <property type="nucleotide sequence ID" value="XM_033802526.1"/>
</dbReference>
<feature type="domain" description="tRNA/rRNA methyltransferase SpoU type" evidence="3">
    <location>
        <begin position="1119"/>
        <end position="1270"/>
    </location>
</feature>
<sequence length="1280" mass="144102">MEQNTPRNVSLLSSLISTAEFSESDLILSAFDDASKLACFEQFWAHLQSTGDNHQFDALRLCIRLLPQGDQDDAAYVKLSDFILSTISKASAQTEQLYKLSGLCLGNSRLSVHVCRSILDFLSTVIRATPADFQDHVHQELETAQEQQTTKAVAYLNFLKCSYWHPPDQYHHLTPDSVYVLCQCIGVEGLDDAAQDALSALLSLIQDSSGRIRLPAAAVSTNQTFETADYRKVVSQQLWNRYGYLSDDYFASTSKTFKTWFQWVSVATTIGVEIDGVYEFLYWSRLRSGLLSGFSEQRKYCLGILQLSLRMATRDILEPLMTFQVHQRTEYQQQYEKYCSLFETIVLDRYQNQIQACLPDLTKLLQGGSLITIGWITTLLSAVLSPKVQDGVRKLVGAWYIEFVTHNASSFHSVTEEHEFFDENSYFLLEGFLPWATQGALFTSTLMATRDSTICSHGETLSEVIARFVTSSSKSRRAEILRGILRFILDRGGRIFQYSVLYLLQGLLQGFKSKSAAVALDSTDLALITRASRLPGLPEIAGDICTLYCAELCTTLSSSALHSLSTPKKIPGYDVLDANLQQLHGPAISSRAEVGVRKLPSLQEFLEHLEASHHKSIKDDLFAPVCDDIIHLLNNAPPGSVPYAELFRALEALWDEADRQEYRRPVAVAIPPLFFHPSCVDVCIDHVTCSKGSFEEDPLTQLLTRVLRHLEELSYGRPYLLSTFIDSLRKAVFARPEILSVLPFEDLLVRFVASPPLPKKEFLFEVAAADKLQAYIEHRSYSSYYGQREWHAYACVVSLLNLFPEGQLDVAKRVFDRVLEPWRTQKKPVPIVSKWKNTFQLQAMLILSESCITEAEAEWYLESFMHALELEQWPRYRFLLEWIVSRIYHKFSHLTERILPNLAKLDDTKPIQIASLMKLAVLAAQFLKSYEFTLDFMTQLIPFSASPKVHIRHEAHWSFPIMWELAEQHKWWQIVQNPAFRALNNFIRGLDKFSRPPSTIRTLKLDVVHDFTLVGIFEGDYLTIETPERYLVNRNDFDNLWQEDSNGLWTTLPLRVPLGSPKAQSTTEAAIPIASDPDTTKEYSTPALAPLQTKSGFDLESLLPPQGPPTGTPKRPASVILVASLIDNPTNLGGLSRISESFGLEALCIDSLGHMASKDFQATAVTSHKHLPIHELKVHDVPAYLIEMKRVGYEVVGIEQTDRSGMLGQEEGTGKGGVGTLPEKCVLVLGSEKGGISAEVLAVVDRCVEIRTVGVTRSLNVQTAGGIAVYEWWREWGKGR</sequence>
<dbReference type="InterPro" id="IPR044748">
    <property type="entry name" value="Trm3/TARBP1_C"/>
</dbReference>
<dbReference type="InterPro" id="IPR045330">
    <property type="entry name" value="TRM3/TARBP1"/>
</dbReference>
<dbReference type="OrthoDB" id="241340at2759"/>
<dbReference type="PANTHER" id="PTHR12029">
    <property type="entry name" value="RNA METHYLTRANSFERASE"/>
    <property type="match status" value="1"/>
</dbReference>
<dbReference type="Gene3D" id="3.40.1280.10">
    <property type="match status" value="1"/>
</dbReference>
<dbReference type="EMBL" id="ML986484">
    <property type="protein sequence ID" value="KAF2281143.1"/>
    <property type="molecule type" value="Genomic_DNA"/>
</dbReference>
<dbReference type="GO" id="GO:0016423">
    <property type="term" value="F:tRNA (guanine) methyltransferase activity"/>
    <property type="evidence" value="ECO:0007669"/>
    <property type="project" value="InterPro"/>
</dbReference>
<dbReference type="SUPFAM" id="SSF75217">
    <property type="entry name" value="alpha/beta knot"/>
    <property type="match status" value="1"/>
</dbReference>
<proteinExistence type="predicted"/>
<dbReference type="GO" id="GO:0003723">
    <property type="term" value="F:RNA binding"/>
    <property type="evidence" value="ECO:0007669"/>
    <property type="project" value="InterPro"/>
</dbReference>
<dbReference type="InterPro" id="IPR001537">
    <property type="entry name" value="SpoU_MeTrfase"/>
</dbReference>
<keyword evidence="5" id="KW-1185">Reference proteome</keyword>
<accession>A0A6A6JYH1</accession>
<evidence type="ECO:0000313" key="4">
    <source>
        <dbReference type="EMBL" id="KAF2281143.1"/>
    </source>
</evidence>
<name>A0A6A6JYH1_WESOR</name>
<keyword evidence="1" id="KW-0489">Methyltransferase</keyword>
<dbReference type="Pfam" id="PF00588">
    <property type="entry name" value="SpoU_methylase"/>
    <property type="match status" value="1"/>
</dbReference>
<dbReference type="CDD" id="cd18091">
    <property type="entry name" value="SpoU-like_TRM3-like"/>
    <property type="match status" value="1"/>
</dbReference>
<dbReference type="PANTHER" id="PTHR12029:SF11">
    <property type="entry name" value="METHYLTRANSFERASE TARBP1-RELATED"/>
    <property type="match status" value="1"/>
</dbReference>
<gene>
    <name evidence="4" type="ORF">EI97DRAFT_497811</name>
</gene>
<dbReference type="InterPro" id="IPR029026">
    <property type="entry name" value="tRNA_m1G_MTases_N"/>
</dbReference>
<protein>
    <recommendedName>
        <fullName evidence="3">tRNA/rRNA methyltransferase SpoU type domain-containing protein</fullName>
    </recommendedName>
</protein>
<organism evidence="4 5">
    <name type="scientific">Westerdykella ornata</name>
    <dbReference type="NCBI Taxonomy" id="318751"/>
    <lineage>
        <taxon>Eukaryota</taxon>
        <taxon>Fungi</taxon>
        <taxon>Dikarya</taxon>
        <taxon>Ascomycota</taxon>
        <taxon>Pezizomycotina</taxon>
        <taxon>Dothideomycetes</taxon>
        <taxon>Pleosporomycetidae</taxon>
        <taxon>Pleosporales</taxon>
        <taxon>Sporormiaceae</taxon>
        <taxon>Westerdykella</taxon>
    </lineage>
</organism>
<dbReference type="InterPro" id="IPR029028">
    <property type="entry name" value="Alpha/beta_knot_MTases"/>
</dbReference>
<dbReference type="InterPro" id="IPR016024">
    <property type="entry name" value="ARM-type_fold"/>
</dbReference>
<dbReference type="AlphaFoldDB" id="A0A6A6JYH1"/>
<evidence type="ECO:0000256" key="1">
    <source>
        <dbReference type="ARBA" id="ARBA00022603"/>
    </source>
</evidence>
<dbReference type="Proteomes" id="UP000800097">
    <property type="component" value="Unassembled WGS sequence"/>
</dbReference>
<dbReference type="GeneID" id="54555701"/>
<dbReference type="SUPFAM" id="SSF48371">
    <property type="entry name" value="ARM repeat"/>
    <property type="match status" value="1"/>
</dbReference>
<reference evidence="4" key="1">
    <citation type="journal article" date="2020" name="Stud. Mycol.">
        <title>101 Dothideomycetes genomes: a test case for predicting lifestyles and emergence of pathogens.</title>
        <authorList>
            <person name="Haridas S."/>
            <person name="Albert R."/>
            <person name="Binder M."/>
            <person name="Bloem J."/>
            <person name="Labutti K."/>
            <person name="Salamov A."/>
            <person name="Andreopoulos B."/>
            <person name="Baker S."/>
            <person name="Barry K."/>
            <person name="Bills G."/>
            <person name="Bluhm B."/>
            <person name="Cannon C."/>
            <person name="Castanera R."/>
            <person name="Culley D."/>
            <person name="Daum C."/>
            <person name="Ezra D."/>
            <person name="Gonzalez J."/>
            <person name="Henrissat B."/>
            <person name="Kuo A."/>
            <person name="Liang C."/>
            <person name="Lipzen A."/>
            <person name="Lutzoni F."/>
            <person name="Magnuson J."/>
            <person name="Mondo S."/>
            <person name="Nolan M."/>
            <person name="Ohm R."/>
            <person name="Pangilinan J."/>
            <person name="Park H.-J."/>
            <person name="Ramirez L."/>
            <person name="Alfaro M."/>
            <person name="Sun H."/>
            <person name="Tritt A."/>
            <person name="Yoshinaga Y."/>
            <person name="Zwiers L.-H."/>
            <person name="Turgeon B."/>
            <person name="Goodwin S."/>
            <person name="Spatafora J."/>
            <person name="Crous P."/>
            <person name="Grigoriev I."/>
        </authorList>
    </citation>
    <scope>NUCLEOTIDE SEQUENCE</scope>
    <source>
        <strain evidence="4">CBS 379.55</strain>
    </source>
</reference>
<evidence type="ECO:0000313" key="5">
    <source>
        <dbReference type="Proteomes" id="UP000800097"/>
    </source>
</evidence>
<evidence type="ECO:0000259" key="3">
    <source>
        <dbReference type="Pfam" id="PF00588"/>
    </source>
</evidence>
<keyword evidence="2" id="KW-0808">Transferase</keyword>
<dbReference type="GO" id="GO:0030488">
    <property type="term" value="P:tRNA methylation"/>
    <property type="evidence" value="ECO:0007669"/>
    <property type="project" value="InterPro"/>
</dbReference>